<reference evidence="3" key="1">
    <citation type="submission" date="2021-01" db="EMBL/GenBank/DDBJ databases">
        <title>Draft genome sequence of Nasalis larvatus strain YZ03.</title>
        <authorList>
            <person name="Suzuki-Hashido N."/>
            <person name="Tsuchida S."/>
            <person name="Hayakawa T."/>
        </authorList>
    </citation>
    <scope>NUCLEOTIDE SEQUENCE [LARGE SCALE GENOMIC DNA]</scope>
    <source>
        <strain evidence="3">YZ03</strain>
    </source>
</reference>
<dbReference type="PANTHER" id="PTHR36111">
    <property type="entry name" value="INNER MEMBRANE PROTEIN-RELATED"/>
    <property type="match status" value="1"/>
</dbReference>
<dbReference type="RefSeq" id="WP_201330865.1">
    <property type="nucleotide sequence ID" value="NZ_BOCG01000272.1"/>
</dbReference>
<feature type="transmembrane region" description="Helical" evidence="1">
    <location>
        <begin position="221"/>
        <end position="240"/>
    </location>
</feature>
<keyword evidence="1" id="KW-0472">Membrane</keyword>
<keyword evidence="1" id="KW-0812">Transmembrane</keyword>
<dbReference type="Pfam" id="PF04474">
    <property type="entry name" value="DUF554"/>
    <property type="match status" value="1"/>
</dbReference>
<sequence length="241" mass="25232">MPGIGTVINVTAIICGGLLGLNFGHLLKARVQETLMVACGLGTMFLGIAGAIEKMLQVKNGQLTSGSSLMMILSLAIGGLLGELLNIEAYFESFGHFLKHKTGNSKDPAFTTAFVDASLVVCIGAMAIVGSINDGIYHKPDTLIAKSILDFVIVMVMTSAEGKGCIFSFVSVGLLQGSLTLLAHYIKPVMTTAALANISLVGSVLIFCVGGNLLWGKKVRVANFLPALVVAWIFAFIPVIG</sequence>
<comment type="caution">
    <text evidence="2">The sequence shown here is derived from an EMBL/GenBank/DDBJ whole genome shotgun (WGS) entry which is preliminary data.</text>
</comment>
<feature type="transmembrane region" description="Helical" evidence="1">
    <location>
        <begin position="192"/>
        <end position="214"/>
    </location>
</feature>
<feature type="transmembrane region" description="Helical" evidence="1">
    <location>
        <begin position="72"/>
        <end position="91"/>
    </location>
</feature>
<feature type="transmembrane region" description="Helical" evidence="1">
    <location>
        <begin position="112"/>
        <end position="131"/>
    </location>
</feature>
<proteinExistence type="predicted"/>
<evidence type="ECO:0000313" key="3">
    <source>
        <dbReference type="Proteomes" id="UP000616547"/>
    </source>
</evidence>
<evidence type="ECO:0000256" key="1">
    <source>
        <dbReference type="SAM" id="Phobius"/>
    </source>
</evidence>
<keyword evidence="3" id="KW-1185">Reference proteome</keyword>
<organism evidence="2 3">
    <name type="scientific">Lactobacillus nasalidis</name>
    <dbReference type="NCBI Taxonomy" id="2797258"/>
    <lineage>
        <taxon>Bacteria</taxon>
        <taxon>Bacillati</taxon>
        <taxon>Bacillota</taxon>
        <taxon>Bacilli</taxon>
        <taxon>Lactobacillales</taxon>
        <taxon>Lactobacillaceae</taxon>
        <taxon>Lactobacillus</taxon>
    </lineage>
</organism>
<dbReference type="Proteomes" id="UP000616547">
    <property type="component" value="Unassembled WGS sequence"/>
</dbReference>
<accession>A0ABQ3W622</accession>
<dbReference type="EMBL" id="BOCI01000466">
    <property type="protein sequence ID" value="GHW02000.1"/>
    <property type="molecule type" value="Genomic_DNA"/>
</dbReference>
<feature type="transmembrane region" description="Helical" evidence="1">
    <location>
        <begin position="34"/>
        <end position="52"/>
    </location>
</feature>
<keyword evidence="1" id="KW-1133">Transmembrane helix</keyword>
<evidence type="ECO:0000313" key="2">
    <source>
        <dbReference type="EMBL" id="GHW02000.1"/>
    </source>
</evidence>
<protein>
    <submittedName>
        <fullName evidence="2">Membrane protein</fullName>
    </submittedName>
</protein>
<dbReference type="PANTHER" id="PTHR36111:SF2">
    <property type="entry name" value="INNER MEMBRANE PROTEIN"/>
    <property type="match status" value="1"/>
</dbReference>
<feature type="transmembrane region" description="Helical" evidence="1">
    <location>
        <begin position="167"/>
        <end position="186"/>
    </location>
</feature>
<name>A0ABQ3W622_9LACO</name>
<gene>
    <name evidence="2" type="ORF">lacNasYZ03_16870</name>
</gene>
<feature type="transmembrane region" description="Helical" evidence="1">
    <location>
        <begin position="6"/>
        <end position="27"/>
    </location>
</feature>
<dbReference type="InterPro" id="IPR007563">
    <property type="entry name" value="DUF554"/>
</dbReference>